<protein>
    <recommendedName>
        <fullName evidence="3">Rho-GAP domain-containing protein</fullName>
    </recommendedName>
</protein>
<evidence type="ECO:0000259" key="3">
    <source>
        <dbReference type="PROSITE" id="PS50238"/>
    </source>
</evidence>
<organism evidence="4 5">
    <name type="scientific">Tetranychus urticae</name>
    <name type="common">Two-spotted spider mite</name>
    <dbReference type="NCBI Taxonomy" id="32264"/>
    <lineage>
        <taxon>Eukaryota</taxon>
        <taxon>Metazoa</taxon>
        <taxon>Ecdysozoa</taxon>
        <taxon>Arthropoda</taxon>
        <taxon>Chelicerata</taxon>
        <taxon>Arachnida</taxon>
        <taxon>Acari</taxon>
        <taxon>Acariformes</taxon>
        <taxon>Trombidiformes</taxon>
        <taxon>Prostigmata</taxon>
        <taxon>Eleutherengona</taxon>
        <taxon>Raphignathae</taxon>
        <taxon>Tetranychoidea</taxon>
        <taxon>Tetranychidae</taxon>
        <taxon>Tetranychus</taxon>
    </lineage>
</organism>
<dbReference type="STRING" id="32264.T1K0W5"/>
<dbReference type="AlphaFoldDB" id="T1K0W5"/>
<accession>T1K0W5</accession>
<dbReference type="PANTHER" id="PTHR14963">
    <property type="entry name" value="RHO GTPASE ACTIVATING PROTEIN 18,19-RELATED"/>
    <property type="match status" value="1"/>
</dbReference>
<dbReference type="InterPro" id="IPR008936">
    <property type="entry name" value="Rho_GTPase_activation_prot"/>
</dbReference>
<feature type="compositionally biased region" description="Polar residues" evidence="2">
    <location>
        <begin position="339"/>
        <end position="365"/>
    </location>
</feature>
<feature type="region of interest" description="Disordered" evidence="2">
    <location>
        <begin position="328"/>
        <end position="367"/>
    </location>
</feature>
<dbReference type="SUPFAM" id="SSF48350">
    <property type="entry name" value="GTPase activation domain, GAP"/>
    <property type="match status" value="1"/>
</dbReference>
<evidence type="ECO:0000256" key="2">
    <source>
        <dbReference type="SAM" id="MobiDB-lite"/>
    </source>
</evidence>
<dbReference type="GO" id="GO:0005737">
    <property type="term" value="C:cytoplasm"/>
    <property type="evidence" value="ECO:0007669"/>
    <property type="project" value="TreeGrafter"/>
</dbReference>
<dbReference type="SMART" id="SM00324">
    <property type="entry name" value="RhoGAP"/>
    <property type="match status" value="1"/>
</dbReference>
<dbReference type="PROSITE" id="PS50238">
    <property type="entry name" value="RHOGAP"/>
    <property type="match status" value="1"/>
</dbReference>
<keyword evidence="1" id="KW-0343">GTPase activation</keyword>
<reference evidence="5" key="1">
    <citation type="submission" date="2011-08" db="EMBL/GenBank/DDBJ databases">
        <authorList>
            <person name="Rombauts S."/>
        </authorList>
    </citation>
    <scope>NUCLEOTIDE SEQUENCE</scope>
    <source>
        <strain evidence="5">London</strain>
    </source>
</reference>
<dbReference type="Pfam" id="PF00620">
    <property type="entry name" value="RhoGAP"/>
    <property type="match status" value="1"/>
</dbReference>
<dbReference type="eggNOG" id="KOG1453">
    <property type="taxonomic scope" value="Eukaryota"/>
</dbReference>
<reference evidence="4" key="2">
    <citation type="submission" date="2015-06" db="UniProtKB">
        <authorList>
            <consortium name="EnsemblMetazoa"/>
        </authorList>
    </citation>
    <scope>IDENTIFICATION</scope>
</reference>
<feature type="domain" description="Rho-GAP" evidence="3">
    <location>
        <begin position="7"/>
        <end position="214"/>
    </location>
</feature>
<dbReference type="Gene3D" id="1.10.555.10">
    <property type="entry name" value="Rho GTPase activation protein"/>
    <property type="match status" value="1"/>
</dbReference>
<evidence type="ECO:0000256" key="1">
    <source>
        <dbReference type="ARBA" id="ARBA00022468"/>
    </source>
</evidence>
<dbReference type="Proteomes" id="UP000015104">
    <property type="component" value="Unassembled WGS sequence"/>
</dbReference>
<evidence type="ECO:0000313" key="4">
    <source>
        <dbReference type="EnsemblMetazoa" id="tetur03g09320.1"/>
    </source>
</evidence>
<dbReference type="GO" id="GO:0051056">
    <property type="term" value="P:regulation of small GTPase mediated signal transduction"/>
    <property type="evidence" value="ECO:0007669"/>
    <property type="project" value="TreeGrafter"/>
</dbReference>
<dbReference type="EMBL" id="CAEY01001145">
    <property type="status" value="NOT_ANNOTATED_CDS"/>
    <property type="molecule type" value="Genomic_DNA"/>
</dbReference>
<keyword evidence="5" id="KW-1185">Reference proteome</keyword>
<dbReference type="GO" id="GO:0005096">
    <property type="term" value="F:GTPase activator activity"/>
    <property type="evidence" value="ECO:0007669"/>
    <property type="project" value="UniProtKB-KW"/>
</dbReference>
<proteinExistence type="predicted"/>
<dbReference type="GO" id="GO:0007165">
    <property type="term" value="P:signal transduction"/>
    <property type="evidence" value="ECO:0007669"/>
    <property type="project" value="InterPro"/>
</dbReference>
<evidence type="ECO:0000313" key="5">
    <source>
        <dbReference type="Proteomes" id="UP000015104"/>
    </source>
</evidence>
<dbReference type="PANTHER" id="PTHR14963:SF7">
    <property type="entry name" value="RHO GTPASE-ACTIVATING PROTEIN 19"/>
    <property type="match status" value="1"/>
</dbReference>
<dbReference type="InterPro" id="IPR000198">
    <property type="entry name" value="RhoGAP_dom"/>
</dbReference>
<dbReference type="HOGENOM" id="CLU_685742_0_0_1"/>
<sequence length="402" mass="45417">MLIQVDFFLSSFRRFSGPKQICDESIRRMNQLINFISQDSNIVQEGIFRRCGSLVRQQELKSKLNQGLSVDLANGQYNVHDCANVLKTFLSELSEPLLTDIFYKINCEIPGITEQKINSALLSPSKKNKKLKKLQLLLLLLPANVRKFVHDLLTLLNKTAAQSELNKMDSRNLSTLFAPHLLFPKEASASEIQQHLIILTDELKFMIDNVNVIFEPPRELVIDAKRESQKLENGDSGDDVVDTVLTFCSRDNLPKQPETAKHLAELYAYISSMPETPRKRTLIKQFNRQNGGITPLSVKKDDSVKHKASNMMKAFGKGIRKGLNLFPGGTPKTPKLSKSCDQLSEKSTPCTGNTRPSWSSETNLAENDKFEENFDNDNSIEMCSTEDVQTPQRTPKKIKITQ</sequence>
<dbReference type="EnsemblMetazoa" id="tetur03g09320.1">
    <property type="protein sequence ID" value="tetur03g09320.1"/>
    <property type="gene ID" value="tetur03g09320"/>
</dbReference>
<name>T1K0W5_TETUR</name>